<name>A0A2M4CFN7_9DIPT</name>
<feature type="region of interest" description="Disordered" evidence="1">
    <location>
        <begin position="42"/>
        <end position="67"/>
    </location>
</feature>
<dbReference type="EMBL" id="GGFJ01014830">
    <property type="protein sequence ID" value="MBW63971.1"/>
    <property type="molecule type" value="Transcribed_RNA"/>
</dbReference>
<organism evidence="2">
    <name type="scientific">Anopheles marajoara</name>
    <dbReference type="NCBI Taxonomy" id="58244"/>
    <lineage>
        <taxon>Eukaryota</taxon>
        <taxon>Metazoa</taxon>
        <taxon>Ecdysozoa</taxon>
        <taxon>Arthropoda</taxon>
        <taxon>Hexapoda</taxon>
        <taxon>Insecta</taxon>
        <taxon>Pterygota</taxon>
        <taxon>Neoptera</taxon>
        <taxon>Endopterygota</taxon>
        <taxon>Diptera</taxon>
        <taxon>Nematocera</taxon>
        <taxon>Culicoidea</taxon>
        <taxon>Culicidae</taxon>
        <taxon>Anophelinae</taxon>
        <taxon>Anopheles</taxon>
    </lineage>
</organism>
<sequence length="67" mass="7591">MRSRSAARRRLVIQCEGNANRRLWLYLVVVVVRGEVAEDREEGALYAADPTEGATRDPQQPTTNTIY</sequence>
<proteinExistence type="predicted"/>
<evidence type="ECO:0000256" key="1">
    <source>
        <dbReference type="SAM" id="MobiDB-lite"/>
    </source>
</evidence>
<accession>A0A2M4CFN7</accession>
<reference evidence="2" key="1">
    <citation type="submission" date="2018-01" db="EMBL/GenBank/DDBJ databases">
        <title>An insight into the sialome of Amazonian anophelines.</title>
        <authorList>
            <person name="Ribeiro J.M."/>
            <person name="Scarpassa V."/>
            <person name="Calvo E."/>
        </authorList>
    </citation>
    <scope>NUCLEOTIDE SEQUENCE</scope>
    <source>
        <tissue evidence="2">Salivary glands</tissue>
    </source>
</reference>
<dbReference type="AlphaFoldDB" id="A0A2M4CFN7"/>
<feature type="compositionally biased region" description="Polar residues" evidence="1">
    <location>
        <begin position="57"/>
        <end position="67"/>
    </location>
</feature>
<protein>
    <submittedName>
        <fullName evidence="2">Putative secreted protein</fullName>
    </submittedName>
</protein>
<evidence type="ECO:0000313" key="2">
    <source>
        <dbReference type="EMBL" id="MBW63971.1"/>
    </source>
</evidence>